<name>A0A1T3NUA4_9ACTN</name>
<dbReference type="STRING" id="159449.B4N89_04255"/>
<feature type="region of interest" description="Disordered" evidence="1">
    <location>
        <begin position="145"/>
        <end position="202"/>
    </location>
</feature>
<dbReference type="OrthoDB" id="4350608at2"/>
<comment type="caution">
    <text evidence="2">The sequence shown here is derived from an EMBL/GenBank/DDBJ whole genome shotgun (WGS) entry which is preliminary data.</text>
</comment>
<keyword evidence="3" id="KW-1185">Reference proteome</keyword>
<dbReference type="RefSeq" id="WP_143657833.1">
    <property type="nucleotide sequence ID" value="NZ_MWQN01000001.1"/>
</dbReference>
<evidence type="ECO:0000313" key="3">
    <source>
        <dbReference type="Proteomes" id="UP000190037"/>
    </source>
</evidence>
<organism evidence="2 3">
    <name type="scientific">Embleya scabrispora</name>
    <dbReference type="NCBI Taxonomy" id="159449"/>
    <lineage>
        <taxon>Bacteria</taxon>
        <taxon>Bacillati</taxon>
        <taxon>Actinomycetota</taxon>
        <taxon>Actinomycetes</taxon>
        <taxon>Kitasatosporales</taxon>
        <taxon>Streptomycetaceae</taxon>
        <taxon>Embleya</taxon>
    </lineage>
</organism>
<dbReference type="AlphaFoldDB" id="A0A1T3NUA4"/>
<dbReference type="EMBL" id="MWQN01000001">
    <property type="protein sequence ID" value="OPC80262.1"/>
    <property type="molecule type" value="Genomic_DNA"/>
</dbReference>
<sequence length="202" mass="22613">MAVAMVVAGCEGVGPTPVPAQTAPYDQHSRYHTGSVATPEYWARSPWDRYAMEVRTKADPARSGSRLERFVVRTFEPDGYGEGERGKVVYSDDRWYPESRQGPEFHWDRESDRVWLLVGRSPYEQGRSEIRSVVPGPDGTWVSRVMPPEEDPALPQWIRDSGDRLGMRKSRPGGEINFPPSFVSTIAPGATQFDDPAPSPHP</sequence>
<protein>
    <submittedName>
        <fullName evidence="2">Uncharacterized protein</fullName>
    </submittedName>
</protein>
<reference evidence="2 3" key="1">
    <citation type="submission" date="2017-03" db="EMBL/GenBank/DDBJ databases">
        <title>Draft genome sequence of Streptomyces scabrisporus NF3, endophyte isolated from Amphipterygium adstringens.</title>
        <authorList>
            <person name="Vazquez M."/>
            <person name="Ceapa C.D."/>
            <person name="Rodriguez Luna D."/>
            <person name="Sanchez Esquivel S."/>
        </authorList>
    </citation>
    <scope>NUCLEOTIDE SEQUENCE [LARGE SCALE GENOMIC DNA]</scope>
    <source>
        <strain evidence="2 3">NF3</strain>
    </source>
</reference>
<dbReference type="Proteomes" id="UP000190037">
    <property type="component" value="Unassembled WGS sequence"/>
</dbReference>
<evidence type="ECO:0000256" key="1">
    <source>
        <dbReference type="SAM" id="MobiDB-lite"/>
    </source>
</evidence>
<evidence type="ECO:0000313" key="2">
    <source>
        <dbReference type="EMBL" id="OPC80262.1"/>
    </source>
</evidence>
<proteinExistence type="predicted"/>
<accession>A0A1T3NUA4</accession>
<gene>
    <name evidence="2" type="ORF">B4N89_04255</name>
</gene>